<name>A0AAF3ENU2_9BILA</name>
<protein>
    <submittedName>
        <fullName evidence="3">Uncharacterized protein</fullName>
    </submittedName>
</protein>
<proteinExistence type="predicted"/>
<organism evidence="2 3">
    <name type="scientific">Mesorhabditis belari</name>
    <dbReference type="NCBI Taxonomy" id="2138241"/>
    <lineage>
        <taxon>Eukaryota</taxon>
        <taxon>Metazoa</taxon>
        <taxon>Ecdysozoa</taxon>
        <taxon>Nematoda</taxon>
        <taxon>Chromadorea</taxon>
        <taxon>Rhabditida</taxon>
        <taxon>Rhabditina</taxon>
        <taxon>Rhabditomorpha</taxon>
        <taxon>Rhabditoidea</taxon>
        <taxon>Rhabditidae</taxon>
        <taxon>Mesorhabditinae</taxon>
        <taxon>Mesorhabditis</taxon>
    </lineage>
</organism>
<accession>A0AAF3ENU2</accession>
<keyword evidence="1" id="KW-1133">Transmembrane helix</keyword>
<dbReference type="AlphaFoldDB" id="A0AAF3ENU2"/>
<keyword evidence="2" id="KW-1185">Reference proteome</keyword>
<evidence type="ECO:0000313" key="3">
    <source>
        <dbReference type="WBParaSite" id="MBELARI_LOCUS15726"/>
    </source>
</evidence>
<feature type="transmembrane region" description="Helical" evidence="1">
    <location>
        <begin position="20"/>
        <end position="44"/>
    </location>
</feature>
<sequence>MASNYNIENPAGKFAKDYPLAAFILLLIGFLLQALCCYGCYLACCKKRRSPGLVSPVASTPPTAVHHTQPKQYQYPAPQFAEPQYAEAGPQYARPQYVNPAYQQPYYYTIH</sequence>
<keyword evidence="1" id="KW-0472">Membrane</keyword>
<evidence type="ECO:0000313" key="2">
    <source>
        <dbReference type="Proteomes" id="UP000887575"/>
    </source>
</evidence>
<evidence type="ECO:0000256" key="1">
    <source>
        <dbReference type="SAM" id="Phobius"/>
    </source>
</evidence>
<keyword evidence="1" id="KW-0812">Transmembrane</keyword>
<dbReference type="Proteomes" id="UP000887575">
    <property type="component" value="Unassembled WGS sequence"/>
</dbReference>
<reference evidence="3" key="1">
    <citation type="submission" date="2024-02" db="UniProtKB">
        <authorList>
            <consortium name="WormBaseParasite"/>
        </authorList>
    </citation>
    <scope>IDENTIFICATION</scope>
</reference>
<dbReference type="WBParaSite" id="MBELARI_LOCUS15726">
    <property type="protein sequence ID" value="MBELARI_LOCUS15726"/>
    <property type="gene ID" value="MBELARI_LOCUS15726"/>
</dbReference>